<evidence type="ECO:0000259" key="1">
    <source>
        <dbReference type="Pfam" id="PF12969"/>
    </source>
</evidence>
<dbReference type="Gene3D" id="2.60.120.1130">
    <property type="match status" value="1"/>
</dbReference>
<name>A0A235BQC7_UNCW3</name>
<evidence type="ECO:0000313" key="2">
    <source>
        <dbReference type="EMBL" id="OYD13765.1"/>
    </source>
</evidence>
<proteinExistence type="predicted"/>
<dbReference type="EMBL" id="NOZQ01000215">
    <property type="protein sequence ID" value="OYD13765.1"/>
    <property type="molecule type" value="Genomic_DNA"/>
</dbReference>
<feature type="domain" description="DUF3857" evidence="1">
    <location>
        <begin position="41"/>
        <end position="206"/>
    </location>
</feature>
<sequence length="622" mass="69673">MLWLFVIFSLVLPRPDARDYPGASAIYVLDSTSVLVKVDLSGQTYRHVVMRVFDKRGRDKHSNFMQRYDADNEKVELLLDKTHTIKQDGDTVEISREEGIGDLSTVSAAMAPAYSNARIKLCAFGGVEPGDFLEYTSEKSRKKPKDKTKALFGTIKFASDEPIMHKVFVLELPGDLRIKYKIVGDVKVDSVLGEGKTIYTFSSDSIVRISHEEWMLPIEAVGQRVVYTTFTSWDDVGSWLRDDFEKSIEHKGELAKKAKELGNIKSICESVALDWRDIPLGFDDIGFRPKNTKNIYKNRYGSPLDKVALLVAMLRSIGKKAYPAYIASSGIDEDIPTPIYFDGIVAAVDTNGEYIFLDPVFPSGRLSVSGVSGILDGDKKIYPLPFNRGCGTCFIVKEDTAVFYQMDKAPSKSEIKAELTLSEDGNLRGKIVGTLRGVDAACARKYWRGKNPKELKQVFEEFAARIKPGTKALSWKVSDLDSVLSPVGVEFEFTSPEYLVKLPDEYRFSLIMNIFGFVPLSSYFGCESRKYPFTVLSPRISELSTKIELPAGLKLTYIPGSLHIDNNLLLSSCDFEYEGGALSYKVIWGFKKGIYEPGDYGRLEDAHTEFVSPERSFVILKE</sequence>
<accession>A0A235BQC7</accession>
<comment type="caution">
    <text evidence="2">The sequence shown here is derived from an EMBL/GenBank/DDBJ whole genome shotgun (WGS) entry which is preliminary data.</text>
</comment>
<gene>
    <name evidence="2" type="ORF">CH333_09900</name>
</gene>
<dbReference type="InterPro" id="IPR024618">
    <property type="entry name" value="DUF3857"/>
</dbReference>
<organism evidence="2 3">
    <name type="scientific">candidate division WOR-3 bacterium JGI_Cruoil_03_44_89</name>
    <dbReference type="NCBI Taxonomy" id="1973748"/>
    <lineage>
        <taxon>Bacteria</taxon>
        <taxon>Bacteria division WOR-3</taxon>
    </lineage>
</organism>
<protein>
    <recommendedName>
        <fullName evidence="1">DUF3857 domain-containing protein</fullName>
    </recommendedName>
</protein>
<dbReference type="Pfam" id="PF12969">
    <property type="entry name" value="DUF3857"/>
    <property type="match status" value="1"/>
</dbReference>
<dbReference type="Gene3D" id="3.10.620.30">
    <property type="match status" value="1"/>
</dbReference>
<dbReference type="Gene3D" id="2.60.40.3140">
    <property type="match status" value="1"/>
</dbReference>
<dbReference type="Proteomes" id="UP000215215">
    <property type="component" value="Unassembled WGS sequence"/>
</dbReference>
<reference evidence="2 3" key="1">
    <citation type="submission" date="2017-07" db="EMBL/GenBank/DDBJ databases">
        <title>Recovery of genomes from metagenomes via a dereplication, aggregation, and scoring strategy.</title>
        <authorList>
            <person name="Sieber C.M."/>
            <person name="Probst A.J."/>
            <person name="Sharrar A."/>
            <person name="Thomas B.C."/>
            <person name="Hess M."/>
            <person name="Tringe S.G."/>
            <person name="Banfield J.F."/>
        </authorList>
    </citation>
    <scope>NUCLEOTIDE SEQUENCE [LARGE SCALE GENOMIC DNA]</scope>
    <source>
        <strain evidence="2">JGI_Cruoil_03_44_89</strain>
    </source>
</reference>
<dbReference type="AlphaFoldDB" id="A0A235BQC7"/>
<evidence type="ECO:0000313" key="3">
    <source>
        <dbReference type="Proteomes" id="UP000215215"/>
    </source>
</evidence>